<evidence type="ECO:0000313" key="3">
    <source>
        <dbReference type="EMBL" id="MFC3111263.1"/>
    </source>
</evidence>
<dbReference type="EMBL" id="JBHRTP010000106">
    <property type="protein sequence ID" value="MFC3111263.1"/>
    <property type="molecule type" value="Genomic_DNA"/>
</dbReference>
<dbReference type="Proteomes" id="UP001595530">
    <property type="component" value="Unassembled WGS sequence"/>
</dbReference>
<dbReference type="InterPro" id="IPR018392">
    <property type="entry name" value="LysM"/>
</dbReference>
<comment type="caution">
    <text evidence="3">The sequence shown here is derived from an EMBL/GenBank/DDBJ whole genome shotgun (WGS) entry which is preliminary data.</text>
</comment>
<proteinExistence type="predicted"/>
<organism evidence="3 4">
    <name type="scientific">Undibacterium arcticum</name>
    <dbReference type="NCBI Taxonomy" id="1762892"/>
    <lineage>
        <taxon>Bacteria</taxon>
        <taxon>Pseudomonadati</taxon>
        <taxon>Pseudomonadota</taxon>
        <taxon>Betaproteobacteria</taxon>
        <taxon>Burkholderiales</taxon>
        <taxon>Oxalobacteraceae</taxon>
        <taxon>Undibacterium</taxon>
    </lineage>
</organism>
<accession>A0ABV7F817</accession>
<feature type="signal peptide" evidence="1">
    <location>
        <begin position="1"/>
        <end position="27"/>
    </location>
</feature>
<evidence type="ECO:0000259" key="2">
    <source>
        <dbReference type="PROSITE" id="PS51782"/>
    </source>
</evidence>
<keyword evidence="1" id="KW-0732">Signal</keyword>
<dbReference type="RefSeq" id="WP_390333407.1">
    <property type="nucleotide sequence ID" value="NZ_JBHRTP010000106.1"/>
</dbReference>
<dbReference type="InterPro" id="IPR052196">
    <property type="entry name" value="Bact_Kbp"/>
</dbReference>
<dbReference type="PANTHER" id="PTHR34700:SF4">
    <property type="entry name" value="PHAGE-LIKE ELEMENT PBSX PROTEIN XKDP"/>
    <property type="match status" value="1"/>
</dbReference>
<feature type="domain" description="LysM" evidence="2">
    <location>
        <begin position="40"/>
        <end position="89"/>
    </location>
</feature>
<evidence type="ECO:0000313" key="4">
    <source>
        <dbReference type="Proteomes" id="UP001595530"/>
    </source>
</evidence>
<keyword evidence="4" id="KW-1185">Reference proteome</keyword>
<dbReference type="CDD" id="cd00118">
    <property type="entry name" value="LysM"/>
    <property type="match status" value="1"/>
</dbReference>
<dbReference type="SUPFAM" id="SSF54106">
    <property type="entry name" value="LysM domain"/>
    <property type="match status" value="1"/>
</dbReference>
<dbReference type="Gene3D" id="3.10.350.10">
    <property type="entry name" value="LysM domain"/>
    <property type="match status" value="1"/>
</dbReference>
<gene>
    <name evidence="3" type="ORF">ACFOFO_25510</name>
</gene>
<evidence type="ECO:0000256" key="1">
    <source>
        <dbReference type="SAM" id="SignalP"/>
    </source>
</evidence>
<dbReference type="Pfam" id="PF01476">
    <property type="entry name" value="LysM"/>
    <property type="match status" value="1"/>
</dbReference>
<name>A0ABV7F817_9BURK</name>
<sequence length="362" mass="39101">MKKFSTATLVFAFATAFGSLAAPAAQAAASTCAFLPNAPDQHTVVKGDTLWDISGKFLVHPWCWPQVWDMNREEIRNPHWIYPGQIVYFDRVAGRLRLGQPTGGANGGRLSPQVRVAGTGKDAVTSIPSSAIEAFLTQPLIIEEDELKGTPHIVAAQEGHVNLGKGEKAYVAGDLKDGTSFQAFRPGTALKDPVTKQVIGYEAAYLGTLKLQRAGKTPDEAHSFIVVDSKQEMGVGDRLLPVPPTPIMNYVPHPPEQPVDARIVSIYGGVDNAGQNQVVTINRGSKDGIDIGTVLQLAHFGQTVVDKGAEKTGWFGGKPTVKLPDEQYGTLFMFRIFKNISYGLIMQVTDTVNVGDYARSPE</sequence>
<feature type="chain" id="PRO_5047420399" evidence="1">
    <location>
        <begin position="28"/>
        <end position="362"/>
    </location>
</feature>
<dbReference type="PROSITE" id="PS51782">
    <property type="entry name" value="LYSM"/>
    <property type="match status" value="1"/>
</dbReference>
<reference evidence="4" key="1">
    <citation type="journal article" date="2019" name="Int. J. Syst. Evol. Microbiol.">
        <title>The Global Catalogue of Microorganisms (GCM) 10K type strain sequencing project: providing services to taxonomists for standard genome sequencing and annotation.</title>
        <authorList>
            <consortium name="The Broad Institute Genomics Platform"/>
            <consortium name="The Broad Institute Genome Sequencing Center for Infectious Disease"/>
            <person name="Wu L."/>
            <person name="Ma J."/>
        </authorList>
    </citation>
    <scope>NUCLEOTIDE SEQUENCE [LARGE SCALE GENOMIC DNA]</scope>
    <source>
        <strain evidence="4">KCTC 42986</strain>
    </source>
</reference>
<dbReference type="InterPro" id="IPR036779">
    <property type="entry name" value="LysM_dom_sf"/>
</dbReference>
<dbReference type="PANTHER" id="PTHR34700">
    <property type="entry name" value="POTASSIUM BINDING PROTEIN KBP"/>
    <property type="match status" value="1"/>
</dbReference>
<protein>
    <submittedName>
        <fullName evidence="3">LysM peptidoglycan-binding domain-containing protein</fullName>
    </submittedName>
</protein>